<reference evidence="3 4" key="1">
    <citation type="submission" date="2016-10" db="EMBL/GenBank/DDBJ databases">
        <authorList>
            <person name="de Groot N.N."/>
        </authorList>
    </citation>
    <scope>NUCLEOTIDE SEQUENCE [LARGE SCALE GENOMIC DNA]</scope>
    <source>
        <strain evidence="3 4">DSM 17794</strain>
    </source>
</reference>
<dbReference type="AlphaFoldDB" id="A0A1I5CC06"/>
<feature type="signal peptide" evidence="2">
    <location>
        <begin position="1"/>
        <end position="21"/>
    </location>
</feature>
<sequence length="54" mass="5936">MKKAIFTLLLMAGLFNFTSCTEDSLAEATDTPEDYYANGEDENTDPEEEKPGGD</sequence>
<dbReference type="EMBL" id="FOVL01000020">
    <property type="protein sequence ID" value="SFN84414.1"/>
    <property type="molecule type" value="Genomic_DNA"/>
</dbReference>
<feature type="compositionally biased region" description="Acidic residues" evidence="1">
    <location>
        <begin position="39"/>
        <end position="48"/>
    </location>
</feature>
<evidence type="ECO:0000313" key="4">
    <source>
        <dbReference type="Proteomes" id="UP000199153"/>
    </source>
</evidence>
<dbReference type="RefSeq" id="WP_175494813.1">
    <property type="nucleotide sequence ID" value="NZ_FOVL01000020.1"/>
</dbReference>
<gene>
    <name evidence="3" type="ORF">SAMN05660413_02802</name>
</gene>
<accession>A0A1I5CC06</accession>
<keyword evidence="2" id="KW-0732">Signal</keyword>
<evidence type="ECO:0000256" key="2">
    <source>
        <dbReference type="SAM" id="SignalP"/>
    </source>
</evidence>
<evidence type="ECO:0000313" key="3">
    <source>
        <dbReference type="EMBL" id="SFN84414.1"/>
    </source>
</evidence>
<evidence type="ECO:0008006" key="5">
    <source>
        <dbReference type="Google" id="ProtNLM"/>
    </source>
</evidence>
<feature type="chain" id="PRO_5011464851" description="Secreted protein" evidence="2">
    <location>
        <begin position="22"/>
        <end position="54"/>
    </location>
</feature>
<dbReference type="STRING" id="287099.SAMN05660413_02802"/>
<dbReference type="Proteomes" id="UP000199153">
    <property type="component" value="Unassembled WGS sequence"/>
</dbReference>
<keyword evidence="4" id="KW-1185">Reference proteome</keyword>
<name>A0A1I5CC06_9FLAO</name>
<evidence type="ECO:0000256" key="1">
    <source>
        <dbReference type="SAM" id="MobiDB-lite"/>
    </source>
</evidence>
<organism evidence="3 4">
    <name type="scientific">Salegentibacter flavus</name>
    <dbReference type="NCBI Taxonomy" id="287099"/>
    <lineage>
        <taxon>Bacteria</taxon>
        <taxon>Pseudomonadati</taxon>
        <taxon>Bacteroidota</taxon>
        <taxon>Flavobacteriia</taxon>
        <taxon>Flavobacteriales</taxon>
        <taxon>Flavobacteriaceae</taxon>
        <taxon>Salegentibacter</taxon>
    </lineage>
</organism>
<protein>
    <recommendedName>
        <fullName evidence="5">Secreted protein</fullName>
    </recommendedName>
</protein>
<proteinExistence type="predicted"/>
<feature type="region of interest" description="Disordered" evidence="1">
    <location>
        <begin position="26"/>
        <end position="54"/>
    </location>
</feature>